<evidence type="ECO:0000256" key="4">
    <source>
        <dbReference type="ARBA" id="ARBA00023136"/>
    </source>
</evidence>
<dbReference type="PANTHER" id="PTHR30026">
    <property type="entry name" value="OUTER MEMBRANE PROTEIN TOLC"/>
    <property type="match status" value="1"/>
</dbReference>
<evidence type="ECO:0000256" key="2">
    <source>
        <dbReference type="ARBA" id="ARBA00022452"/>
    </source>
</evidence>
<evidence type="ECO:0000313" key="7">
    <source>
        <dbReference type="EMBL" id="MBD1421171.1"/>
    </source>
</evidence>
<dbReference type="EMBL" id="JACNYL010000001">
    <property type="protein sequence ID" value="MBD1421171.1"/>
    <property type="molecule type" value="Genomic_DNA"/>
</dbReference>
<name>A0ABR7XPS2_9SPHI</name>
<keyword evidence="5" id="KW-0998">Cell outer membrane</keyword>
<keyword evidence="2" id="KW-1134">Transmembrane beta strand</keyword>
<proteinExistence type="predicted"/>
<feature type="coiled-coil region" evidence="6">
    <location>
        <begin position="322"/>
        <end position="372"/>
    </location>
</feature>
<protein>
    <submittedName>
        <fullName evidence="7">TolC family protein</fullName>
    </submittedName>
</protein>
<dbReference type="RefSeq" id="WP_190312877.1">
    <property type="nucleotide sequence ID" value="NZ_JACNYL010000001.1"/>
</dbReference>
<dbReference type="SUPFAM" id="SSF56954">
    <property type="entry name" value="Outer membrane efflux proteins (OEP)"/>
    <property type="match status" value="1"/>
</dbReference>
<evidence type="ECO:0000256" key="6">
    <source>
        <dbReference type="SAM" id="Coils"/>
    </source>
</evidence>
<dbReference type="PANTHER" id="PTHR30026:SF20">
    <property type="entry name" value="OUTER MEMBRANE PROTEIN TOLC"/>
    <property type="match status" value="1"/>
</dbReference>
<accession>A0ABR7XPS2</accession>
<comment type="subcellular location">
    <subcellularLocation>
        <location evidence="1">Cell outer membrane</location>
    </subcellularLocation>
</comment>
<reference evidence="7 8" key="1">
    <citation type="submission" date="2020-08" db="EMBL/GenBank/DDBJ databases">
        <title>Sphingobacterium sp. DN00404 isolated from aquaculture water.</title>
        <authorList>
            <person name="Zhang M."/>
        </authorList>
    </citation>
    <scope>NUCLEOTIDE SEQUENCE [LARGE SCALE GENOMIC DNA]</scope>
    <source>
        <strain evidence="7 8">KCTC 42746</strain>
    </source>
</reference>
<gene>
    <name evidence="7" type="ORF">H8B21_06245</name>
</gene>
<evidence type="ECO:0000256" key="3">
    <source>
        <dbReference type="ARBA" id="ARBA00022692"/>
    </source>
</evidence>
<evidence type="ECO:0000256" key="1">
    <source>
        <dbReference type="ARBA" id="ARBA00004442"/>
    </source>
</evidence>
<keyword evidence="8" id="KW-1185">Reference proteome</keyword>
<sequence length="431" mass="49225">MIRIIKNIVFRQSVVVISCWLITTNNIYGQSSQSLNLDVCYQLAENNYPLVKQYALLDKTREYSLTNASKGYLPQINVGGQASYQSDVTQIPISLPNIDIPSISKDQYKLYGEVSQPLTDLFTVKHQKELIHANSAVEEQKVEVELYKLKERINQFYFGILLIDAQLTQAETLKKDIRSGMNKNDVAIANGIALKSSSDILRAELLKADQRTIELKAMRKGYADMLSLFINRPVKENTILEKPYRAASLMTKINRPELKLFETQKSTFDVQSKLIDTKALPRFSLFFQGGYGRPGLNMLNNNFDLYYIGGARLTWNISSFYTQKQEKQLLNLSQNALEVQKETFVFNTNLTLKQQDSEIAKLEELIQTDQDIVRLRESVKLSAQNQLAYGTTTTNDYLTYINAEDQAKQNLIIHEIQLLMAQYNFKTTSGN</sequence>
<dbReference type="InterPro" id="IPR051906">
    <property type="entry name" value="TolC-like"/>
</dbReference>
<keyword evidence="3" id="KW-0812">Transmembrane</keyword>
<evidence type="ECO:0000256" key="5">
    <source>
        <dbReference type="ARBA" id="ARBA00023237"/>
    </source>
</evidence>
<keyword evidence="6" id="KW-0175">Coiled coil</keyword>
<comment type="caution">
    <text evidence="7">The sequence shown here is derived from an EMBL/GenBank/DDBJ whole genome shotgun (WGS) entry which is preliminary data.</text>
</comment>
<keyword evidence="4" id="KW-0472">Membrane</keyword>
<organism evidence="7 8">
    <name type="scientific">Sphingobacterium chuzhouense</name>
    <dbReference type="NCBI Taxonomy" id="1742264"/>
    <lineage>
        <taxon>Bacteria</taxon>
        <taxon>Pseudomonadati</taxon>
        <taxon>Bacteroidota</taxon>
        <taxon>Sphingobacteriia</taxon>
        <taxon>Sphingobacteriales</taxon>
        <taxon>Sphingobacteriaceae</taxon>
        <taxon>Sphingobacterium</taxon>
    </lineage>
</organism>
<evidence type="ECO:0000313" key="8">
    <source>
        <dbReference type="Proteomes" id="UP000651112"/>
    </source>
</evidence>
<dbReference type="Proteomes" id="UP000651112">
    <property type="component" value="Unassembled WGS sequence"/>
</dbReference>
<dbReference type="Gene3D" id="1.20.1600.10">
    <property type="entry name" value="Outer membrane efflux proteins (OEP)"/>
    <property type="match status" value="1"/>
</dbReference>